<dbReference type="Proteomes" id="UP000053477">
    <property type="component" value="Unassembled WGS sequence"/>
</dbReference>
<feature type="compositionally biased region" description="Polar residues" evidence="1">
    <location>
        <begin position="1"/>
        <end position="11"/>
    </location>
</feature>
<keyword evidence="2" id="KW-0812">Transmembrane</keyword>
<dbReference type="STRING" id="27342.A0A0H2S1N2"/>
<feature type="compositionally biased region" description="Basic and acidic residues" evidence="1">
    <location>
        <begin position="31"/>
        <end position="55"/>
    </location>
</feature>
<keyword evidence="2" id="KW-1133">Transmembrane helix</keyword>
<protein>
    <submittedName>
        <fullName evidence="3">Uncharacterized protein</fullName>
    </submittedName>
</protein>
<feature type="region of interest" description="Disordered" evidence="1">
    <location>
        <begin position="1"/>
        <end position="146"/>
    </location>
</feature>
<keyword evidence="4" id="KW-1185">Reference proteome</keyword>
<dbReference type="AlphaFoldDB" id="A0A0H2S1N2"/>
<feature type="transmembrane region" description="Helical" evidence="2">
    <location>
        <begin position="492"/>
        <end position="512"/>
    </location>
</feature>
<feature type="transmembrane region" description="Helical" evidence="2">
    <location>
        <begin position="148"/>
        <end position="170"/>
    </location>
</feature>
<dbReference type="InParanoid" id="A0A0H2S1N2"/>
<dbReference type="OrthoDB" id="10263751at2759"/>
<feature type="compositionally biased region" description="Low complexity" evidence="1">
    <location>
        <begin position="450"/>
        <end position="460"/>
    </location>
</feature>
<feature type="transmembrane region" description="Helical" evidence="2">
    <location>
        <begin position="221"/>
        <end position="240"/>
    </location>
</feature>
<evidence type="ECO:0000256" key="2">
    <source>
        <dbReference type="SAM" id="Phobius"/>
    </source>
</evidence>
<feature type="transmembrane region" description="Helical" evidence="2">
    <location>
        <begin position="177"/>
        <end position="198"/>
    </location>
</feature>
<organism evidence="3 4">
    <name type="scientific">Schizopora paradoxa</name>
    <dbReference type="NCBI Taxonomy" id="27342"/>
    <lineage>
        <taxon>Eukaryota</taxon>
        <taxon>Fungi</taxon>
        <taxon>Dikarya</taxon>
        <taxon>Basidiomycota</taxon>
        <taxon>Agaricomycotina</taxon>
        <taxon>Agaricomycetes</taxon>
        <taxon>Hymenochaetales</taxon>
        <taxon>Schizoporaceae</taxon>
        <taxon>Schizopora</taxon>
    </lineage>
</organism>
<evidence type="ECO:0000256" key="1">
    <source>
        <dbReference type="SAM" id="MobiDB-lite"/>
    </source>
</evidence>
<feature type="compositionally biased region" description="Basic and acidic residues" evidence="1">
    <location>
        <begin position="125"/>
        <end position="136"/>
    </location>
</feature>
<proteinExistence type="predicted"/>
<reference evidence="3 4" key="1">
    <citation type="submission" date="2015-04" db="EMBL/GenBank/DDBJ databases">
        <title>Complete genome sequence of Schizopora paradoxa KUC8140, a cosmopolitan wood degrader in East Asia.</title>
        <authorList>
            <consortium name="DOE Joint Genome Institute"/>
            <person name="Min B."/>
            <person name="Park H."/>
            <person name="Jang Y."/>
            <person name="Kim J.-J."/>
            <person name="Kim K.H."/>
            <person name="Pangilinan J."/>
            <person name="Lipzen A."/>
            <person name="Riley R."/>
            <person name="Grigoriev I.V."/>
            <person name="Spatafora J.W."/>
            <person name="Choi I.-G."/>
        </authorList>
    </citation>
    <scope>NUCLEOTIDE SEQUENCE [LARGE SCALE GENOMIC DNA]</scope>
    <source>
        <strain evidence="3 4">KUC8140</strain>
    </source>
</reference>
<feature type="compositionally biased region" description="Low complexity" evidence="1">
    <location>
        <begin position="72"/>
        <end position="81"/>
    </location>
</feature>
<keyword evidence="2" id="KW-0472">Membrane</keyword>
<name>A0A0H2S1N2_9AGAM</name>
<accession>A0A0H2S1N2</accession>
<sequence>MSATSAFTTTRETPRLAGLRNRLSAFRKTTNPKEDEGEVGRLEVMHEDGAERVLEDFGEEEEDDAIIHTDMSASSSTSVGSEGRDVVDDPALDVGGKVDGADKQIHSPPRRRSSSRKPSGTFATLREDRGERRGRSDSSPPVASSNSGWLGVDISLIIALASPIGSLLTGSDHFKNVILILLLIYYLHQLVEVPWSLYRMSIPRHAVGNSDTLAELRTLEVFYLALTVLSPFLGSTLLRYVAKAVTGKKESLSWFSTSLFILATGIRPWTHVVERLKNRSEALNNILKEEHERTMGKAAQNGSGQDIDLEEELGRLRIHVHALDNRLSDLSDKTDDDIRDFSDHLDELIDTVEIKFRRHRAELARGTQSQDSRLAALESQVQLLTAAVRRADAANADHRKRFMDALIFFHTLFTFPWTMVRGTWTLIRKVVAPEIEQPVYYRRRLSRSHSSPSLRSSLASIPEEDQSTQYGADADESGYTIIPAKRSTSPGVLMSLLLAVTKIFLSPLLLVLRIASFFIGIPKIEFGGLFS</sequence>
<evidence type="ECO:0000313" key="4">
    <source>
        <dbReference type="Proteomes" id="UP000053477"/>
    </source>
</evidence>
<evidence type="ECO:0000313" key="3">
    <source>
        <dbReference type="EMBL" id="KLO17772.1"/>
    </source>
</evidence>
<dbReference type="PANTHER" id="PTHR42032">
    <property type="entry name" value="YALI0E30679P"/>
    <property type="match status" value="1"/>
</dbReference>
<feature type="compositionally biased region" description="Low complexity" evidence="1">
    <location>
        <begin position="137"/>
        <end position="146"/>
    </location>
</feature>
<gene>
    <name evidence="3" type="ORF">SCHPADRAFT_994110</name>
</gene>
<dbReference type="EMBL" id="KQ085901">
    <property type="protein sequence ID" value="KLO17772.1"/>
    <property type="molecule type" value="Genomic_DNA"/>
</dbReference>
<feature type="region of interest" description="Disordered" evidence="1">
    <location>
        <begin position="450"/>
        <end position="471"/>
    </location>
</feature>
<dbReference type="PANTHER" id="PTHR42032:SF1">
    <property type="entry name" value="YALI0E30679P"/>
    <property type="match status" value="1"/>
</dbReference>